<gene>
    <name evidence="3" type="ORF">NA56DRAFT_468325</name>
</gene>
<feature type="domain" description="C2" evidence="2">
    <location>
        <begin position="53"/>
        <end position="185"/>
    </location>
</feature>
<organism evidence="3 4">
    <name type="scientific">Hyaloscypha hepaticicola</name>
    <dbReference type="NCBI Taxonomy" id="2082293"/>
    <lineage>
        <taxon>Eukaryota</taxon>
        <taxon>Fungi</taxon>
        <taxon>Dikarya</taxon>
        <taxon>Ascomycota</taxon>
        <taxon>Pezizomycotina</taxon>
        <taxon>Leotiomycetes</taxon>
        <taxon>Helotiales</taxon>
        <taxon>Hyaloscyphaceae</taxon>
        <taxon>Hyaloscypha</taxon>
    </lineage>
</organism>
<feature type="compositionally biased region" description="Low complexity" evidence="1">
    <location>
        <begin position="8"/>
        <end position="27"/>
    </location>
</feature>
<feature type="region of interest" description="Disordered" evidence="1">
    <location>
        <begin position="1"/>
        <end position="70"/>
    </location>
</feature>
<evidence type="ECO:0000313" key="4">
    <source>
        <dbReference type="Proteomes" id="UP000235672"/>
    </source>
</evidence>
<feature type="compositionally biased region" description="Basic and acidic residues" evidence="1">
    <location>
        <begin position="419"/>
        <end position="431"/>
    </location>
</feature>
<dbReference type="Gene3D" id="2.60.40.150">
    <property type="entry name" value="C2 domain"/>
    <property type="match status" value="1"/>
</dbReference>
<dbReference type="InterPro" id="IPR035892">
    <property type="entry name" value="C2_domain_sf"/>
</dbReference>
<dbReference type="PANTHER" id="PTHR47800">
    <property type="entry name" value="C2 DOMAIN-CONTAINING PROTEIN"/>
    <property type="match status" value="1"/>
</dbReference>
<name>A0A2J6QFL7_9HELO</name>
<dbReference type="Pfam" id="PF00168">
    <property type="entry name" value="C2"/>
    <property type="match status" value="1"/>
</dbReference>
<feature type="compositionally biased region" description="Basic and acidic residues" evidence="1">
    <location>
        <begin position="28"/>
        <end position="64"/>
    </location>
</feature>
<dbReference type="STRING" id="1745343.A0A2J6QFL7"/>
<feature type="region of interest" description="Disordered" evidence="1">
    <location>
        <begin position="419"/>
        <end position="456"/>
    </location>
</feature>
<dbReference type="OrthoDB" id="73919at2759"/>
<reference evidence="3 4" key="1">
    <citation type="submission" date="2016-05" db="EMBL/GenBank/DDBJ databases">
        <title>A degradative enzymes factory behind the ericoid mycorrhizal symbiosis.</title>
        <authorList>
            <consortium name="DOE Joint Genome Institute"/>
            <person name="Martino E."/>
            <person name="Morin E."/>
            <person name="Grelet G."/>
            <person name="Kuo A."/>
            <person name="Kohler A."/>
            <person name="Daghino S."/>
            <person name="Barry K."/>
            <person name="Choi C."/>
            <person name="Cichocki N."/>
            <person name="Clum A."/>
            <person name="Copeland A."/>
            <person name="Hainaut M."/>
            <person name="Haridas S."/>
            <person name="Labutti K."/>
            <person name="Lindquist E."/>
            <person name="Lipzen A."/>
            <person name="Khouja H.-R."/>
            <person name="Murat C."/>
            <person name="Ohm R."/>
            <person name="Olson A."/>
            <person name="Spatafora J."/>
            <person name="Veneault-Fourrey C."/>
            <person name="Henrissat B."/>
            <person name="Grigoriev I."/>
            <person name="Martin F."/>
            <person name="Perotto S."/>
        </authorList>
    </citation>
    <scope>NUCLEOTIDE SEQUENCE [LARGE SCALE GENOMIC DNA]</scope>
    <source>
        <strain evidence="3 4">UAMH 7357</strain>
    </source>
</reference>
<dbReference type="EMBL" id="KZ613471">
    <property type="protein sequence ID" value="PMD25055.1"/>
    <property type="molecule type" value="Genomic_DNA"/>
</dbReference>
<feature type="compositionally biased region" description="Basic and acidic residues" evidence="1">
    <location>
        <begin position="562"/>
        <end position="585"/>
    </location>
</feature>
<protein>
    <recommendedName>
        <fullName evidence="2">C2 domain-containing protein</fullName>
    </recommendedName>
</protein>
<evidence type="ECO:0000256" key="1">
    <source>
        <dbReference type="SAM" id="MobiDB-lite"/>
    </source>
</evidence>
<feature type="region of interest" description="Disordered" evidence="1">
    <location>
        <begin position="499"/>
        <end position="585"/>
    </location>
</feature>
<dbReference type="InterPro" id="IPR000008">
    <property type="entry name" value="C2_dom"/>
</dbReference>
<dbReference type="PROSITE" id="PS50004">
    <property type="entry name" value="C2"/>
    <property type="match status" value="1"/>
</dbReference>
<dbReference type="PANTHER" id="PTHR47800:SF5">
    <property type="entry name" value="FER-1-LIKE PROTEIN 6"/>
    <property type="match status" value="1"/>
</dbReference>
<dbReference type="SMART" id="SM00239">
    <property type="entry name" value="C2"/>
    <property type="match status" value="1"/>
</dbReference>
<sequence length="585" mass="65821">MADKENVNPNGQSNGQTNGTNGNAQGGDAEKHSEGKLAAAKDKLTDKQQKLRDKNNPPGGHDDTPIPTARDGYTVKFTFHRAENLPISDINPRSSDPYIQATLTSTLPKRHKEDPDLVLRTPTIHENVNPEWNTEWIVAGIPSSGFRLKCRLYDEDPSDHDDRLGNVTINVGRIGPHWRGIRNESFDIKKRMGSKRAYFVRGCASMLNSNVHMGGILWMSAEILGESEKPYGCMYTVGRTYWFKHFSPMIGRLAGTKAPEDEDGINKGESEKSKAEKYDFQANQFQLQGPVPAELYHRFVEFKPFVKGMFSKAGVRGRILNSALHHQHSRVYNFSKSTENGIVKPKSEEASLQFLKMVHYDEGGRIFTYVLTLDGLLRFTETGKEFGIDLLSKHTMHSNVNIYIACSGEFFIRRLKHPKEPTDAPDQETHPNTDLPGGPPNGPPPEDPRNYELVIDNDSGTYRPKAEYLPFLKEFLNENFPGLHIVTKECTDKELDKMKEEQRAKKKKEGKNVNMVQNSDDISSSDEERLNNTGKKTKRQKAFDALEDPAKAVKEMMSGGKGRVEREEREAAEDRVEVDGGRSGV</sequence>
<proteinExistence type="predicted"/>
<keyword evidence="4" id="KW-1185">Reference proteome</keyword>
<evidence type="ECO:0000259" key="2">
    <source>
        <dbReference type="PROSITE" id="PS50004"/>
    </source>
</evidence>
<accession>A0A2J6QFL7</accession>
<dbReference type="SUPFAM" id="SSF49562">
    <property type="entry name" value="C2 domain (Calcium/lipid-binding domain, CaLB)"/>
    <property type="match status" value="1"/>
</dbReference>
<dbReference type="GO" id="GO:0010628">
    <property type="term" value="P:positive regulation of gene expression"/>
    <property type="evidence" value="ECO:0007669"/>
    <property type="project" value="TreeGrafter"/>
</dbReference>
<dbReference type="Proteomes" id="UP000235672">
    <property type="component" value="Unassembled WGS sequence"/>
</dbReference>
<dbReference type="AlphaFoldDB" id="A0A2J6QFL7"/>
<evidence type="ECO:0000313" key="3">
    <source>
        <dbReference type="EMBL" id="PMD25055.1"/>
    </source>
</evidence>
<feature type="compositionally biased region" description="Basic and acidic residues" evidence="1">
    <location>
        <begin position="541"/>
        <end position="554"/>
    </location>
</feature>